<keyword evidence="2" id="KW-0378">Hydrolase</keyword>
<proteinExistence type="predicted"/>
<sequence length="262" mass="29295">MSEAVELNFTTIGEGDPLILIMGLGADGPVWEEHANEYQKHFKCYLIDNRGVGLSPKPQGSYTTDQMADDVAALMEKEGISSAPVAGISMGGAIAQSLALRHPEKVSRLVLIATWAKCSPYMKLVFEHFKPMRAHSKLEDFMMLLQLWIWGPKYVAENEDALQEARYDMKGVELPQPRQGFEGQCDACTNHDTTGRLDQIKVPTLITAGDKDIFTPIEGAEYLKEHIDGSKLVVFEDCAHTHHWEALERFNKVTTEFLLEGK</sequence>
<dbReference type="PANTHER" id="PTHR43433">
    <property type="entry name" value="HYDROLASE, ALPHA/BETA FOLD FAMILY PROTEIN"/>
    <property type="match status" value="1"/>
</dbReference>
<dbReference type="Pfam" id="PF00561">
    <property type="entry name" value="Abhydrolase_1"/>
    <property type="match status" value="1"/>
</dbReference>
<dbReference type="Gene3D" id="3.40.50.1820">
    <property type="entry name" value="alpha/beta hydrolase"/>
    <property type="match status" value="1"/>
</dbReference>
<keyword evidence="3" id="KW-1185">Reference proteome</keyword>
<dbReference type="InterPro" id="IPR050471">
    <property type="entry name" value="AB_hydrolase"/>
</dbReference>
<dbReference type="SUPFAM" id="SSF53474">
    <property type="entry name" value="alpha/beta-Hydrolases"/>
    <property type="match status" value="1"/>
</dbReference>
<dbReference type="EMBL" id="JAENIL010000026">
    <property type="protein sequence ID" value="MBK1878150.1"/>
    <property type="molecule type" value="Genomic_DNA"/>
</dbReference>
<evidence type="ECO:0000259" key="1">
    <source>
        <dbReference type="Pfam" id="PF00561"/>
    </source>
</evidence>
<dbReference type="PANTHER" id="PTHR43433:SF5">
    <property type="entry name" value="AB HYDROLASE-1 DOMAIN-CONTAINING PROTEIN"/>
    <property type="match status" value="1"/>
</dbReference>
<evidence type="ECO:0000313" key="2">
    <source>
        <dbReference type="EMBL" id="MBK1878150.1"/>
    </source>
</evidence>
<gene>
    <name evidence="2" type="ORF">JIN87_14820</name>
</gene>
<accession>A0A934VRN9</accession>
<dbReference type="Proteomes" id="UP000617628">
    <property type="component" value="Unassembled WGS sequence"/>
</dbReference>
<name>A0A934VRN9_9BACT</name>
<reference evidence="2" key="1">
    <citation type="submission" date="2021-01" db="EMBL/GenBank/DDBJ databases">
        <title>Modified the classification status of verrucomicrobia.</title>
        <authorList>
            <person name="Feng X."/>
        </authorList>
    </citation>
    <scope>NUCLEOTIDE SEQUENCE</scope>
    <source>
        <strain evidence="2">KCTC 13126</strain>
    </source>
</reference>
<evidence type="ECO:0000313" key="3">
    <source>
        <dbReference type="Proteomes" id="UP000617628"/>
    </source>
</evidence>
<dbReference type="InterPro" id="IPR029058">
    <property type="entry name" value="AB_hydrolase_fold"/>
</dbReference>
<protein>
    <submittedName>
        <fullName evidence="2">Alpha/beta fold hydrolase</fullName>
    </submittedName>
</protein>
<dbReference type="AlphaFoldDB" id="A0A934VRN9"/>
<dbReference type="RefSeq" id="WP_200356363.1">
    <property type="nucleotide sequence ID" value="NZ_JAENIL010000026.1"/>
</dbReference>
<dbReference type="PRINTS" id="PR00111">
    <property type="entry name" value="ABHYDROLASE"/>
</dbReference>
<feature type="domain" description="AB hydrolase-1" evidence="1">
    <location>
        <begin position="17"/>
        <end position="246"/>
    </location>
</feature>
<organism evidence="2 3">
    <name type="scientific">Pelagicoccus mobilis</name>
    <dbReference type="NCBI Taxonomy" id="415221"/>
    <lineage>
        <taxon>Bacteria</taxon>
        <taxon>Pseudomonadati</taxon>
        <taxon>Verrucomicrobiota</taxon>
        <taxon>Opitutia</taxon>
        <taxon>Puniceicoccales</taxon>
        <taxon>Pelagicoccaceae</taxon>
        <taxon>Pelagicoccus</taxon>
    </lineage>
</organism>
<dbReference type="InterPro" id="IPR000073">
    <property type="entry name" value="AB_hydrolase_1"/>
</dbReference>
<dbReference type="GO" id="GO:0016787">
    <property type="term" value="F:hydrolase activity"/>
    <property type="evidence" value="ECO:0007669"/>
    <property type="project" value="UniProtKB-KW"/>
</dbReference>
<comment type="caution">
    <text evidence="2">The sequence shown here is derived from an EMBL/GenBank/DDBJ whole genome shotgun (WGS) entry which is preliminary data.</text>
</comment>